<dbReference type="InterPro" id="IPR009737">
    <property type="entry name" value="Aim32/Apd1-like"/>
</dbReference>
<gene>
    <name evidence="2" type="ORF">C5613_29835</name>
</gene>
<protein>
    <submittedName>
        <fullName evidence="2">Sucrase ferredoxin</fullName>
    </submittedName>
</protein>
<name>A0A2S8IXM0_RHOOP</name>
<evidence type="ECO:0000256" key="1">
    <source>
        <dbReference type="SAM" id="MobiDB-lite"/>
    </source>
</evidence>
<comment type="caution">
    <text evidence="2">The sequence shown here is derived from an EMBL/GenBank/DDBJ whole genome shotgun (WGS) entry which is preliminary data.</text>
</comment>
<dbReference type="SUPFAM" id="SSF52833">
    <property type="entry name" value="Thioredoxin-like"/>
    <property type="match status" value="1"/>
</dbReference>
<feature type="compositionally biased region" description="Pro residues" evidence="1">
    <location>
        <begin position="303"/>
        <end position="312"/>
    </location>
</feature>
<accession>A0A2S8IXM0</accession>
<feature type="region of interest" description="Disordered" evidence="1">
    <location>
        <begin position="289"/>
        <end position="312"/>
    </location>
</feature>
<dbReference type="EMBL" id="PUIO01000044">
    <property type="protein sequence ID" value="PQP19483.1"/>
    <property type="molecule type" value="Genomic_DNA"/>
</dbReference>
<evidence type="ECO:0000313" key="3">
    <source>
        <dbReference type="Proteomes" id="UP000239290"/>
    </source>
</evidence>
<sequence>MSVQTTTSPEGWRPPACAALSRSLQEPLCGTAPRVRGWLLIEQPGPWGRDRLRQSRLDPVLGDALAARCADAGVRPVLIRTRQRRDVAAGRHVYLVRSGRADGWAERLLMREDRELLDLDLDLTDLPPGVGERLDPTESLFLVCTHGKKDACCASFGRPVVTGLGHRDGRVWESTHVGGDRFAATVVCLPSGIYYGRVTAESAEHIVAEHDRGRVVREHYRGRCTDDPVMQFAEHTVRVERSLLGLDDVIPLSAVPRPDGDTDVLVRHPDGTDRVRVRTTRDEPRLTACSAGVVGSPGRFEAAPPPVRRSGS</sequence>
<dbReference type="Gene3D" id="3.40.30.10">
    <property type="entry name" value="Glutaredoxin"/>
    <property type="match status" value="1"/>
</dbReference>
<dbReference type="InterPro" id="IPR036249">
    <property type="entry name" value="Thioredoxin-like_sf"/>
</dbReference>
<dbReference type="Pfam" id="PF06999">
    <property type="entry name" value="Suc_Fer-like"/>
    <property type="match status" value="1"/>
</dbReference>
<dbReference type="PANTHER" id="PTHR31902">
    <property type="entry name" value="ACTIN PATCHES DISTAL PROTEIN 1"/>
    <property type="match status" value="1"/>
</dbReference>
<reference evidence="3" key="1">
    <citation type="submission" date="2018-02" db="EMBL/GenBank/DDBJ databases">
        <title>Draft genome sequencing of Rhodococcus opacus KU647198.</title>
        <authorList>
            <person name="Zheng B.-X."/>
        </authorList>
    </citation>
    <scope>NUCLEOTIDE SEQUENCE [LARGE SCALE GENOMIC DNA]</scope>
    <source>
        <strain evidence="3">04-OD7</strain>
    </source>
</reference>
<dbReference type="PANTHER" id="PTHR31902:SF22">
    <property type="entry name" value="SLL1203 PROTEIN"/>
    <property type="match status" value="1"/>
</dbReference>
<dbReference type="RefSeq" id="WP_105419962.1">
    <property type="nucleotide sequence ID" value="NZ_PUIO01000044.1"/>
</dbReference>
<proteinExistence type="predicted"/>
<evidence type="ECO:0000313" key="2">
    <source>
        <dbReference type="EMBL" id="PQP19483.1"/>
    </source>
</evidence>
<dbReference type="AlphaFoldDB" id="A0A2S8IXM0"/>
<organism evidence="2 3">
    <name type="scientific">Rhodococcus opacus</name>
    <name type="common">Nocardia opaca</name>
    <dbReference type="NCBI Taxonomy" id="37919"/>
    <lineage>
        <taxon>Bacteria</taxon>
        <taxon>Bacillati</taxon>
        <taxon>Actinomycetota</taxon>
        <taxon>Actinomycetes</taxon>
        <taxon>Mycobacteriales</taxon>
        <taxon>Nocardiaceae</taxon>
        <taxon>Rhodococcus</taxon>
    </lineage>
</organism>
<dbReference type="CDD" id="cd03062">
    <property type="entry name" value="TRX_Fd_Sucrase"/>
    <property type="match status" value="1"/>
</dbReference>
<dbReference type="Proteomes" id="UP000239290">
    <property type="component" value="Unassembled WGS sequence"/>
</dbReference>